<feature type="compositionally biased region" description="Pro residues" evidence="1">
    <location>
        <begin position="78"/>
        <end position="87"/>
    </location>
</feature>
<keyword evidence="4" id="KW-1185">Reference proteome</keyword>
<organism evidence="3 4">
    <name type="scientific">Prosthecobacter algae</name>
    <dbReference type="NCBI Taxonomy" id="1144682"/>
    <lineage>
        <taxon>Bacteria</taxon>
        <taxon>Pseudomonadati</taxon>
        <taxon>Verrucomicrobiota</taxon>
        <taxon>Verrucomicrobiia</taxon>
        <taxon>Verrucomicrobiales</taxon>
        <taxon>Verrucomicrobiaceae</taxon>
        <taxon>Prosthecobacter</taxon>
    </lineage>
</organism>
<evidence type="ECO:0000259" key="2">
    <source>
        <dbReference type="SMART" id="SM00834"/>
    </source>
</evidence>
<gene>
    <name evidence="3" type="ORF">GCM10023213_10840</name>
</gene>
<dbReference type="SMART" id="SM00834">
    <property type="entry name" value="CxxC_CXXC_SSSS"/>
    <property type="match status" value="1"/>
</dbReference>
<dbReference type="PANTHER" id="PTHR34404">
    <property type="entry name" value="REGULATORY PROTEIN, FMDB FAMILY"/>
    <property type="match status" value="1"/>
</dbReference>
<proteinExistence type="predicted"/>
<dbReference type="EMBL" id="BAABIA010000002">
    <property type="protein sequence ID" value="GAA5136211.1"/>
    <property type="molecule type" value="Genomic_DNA"/>
</dbReference>
<feature type="region of interest" description="Disordered" evidence="1">
    <location>
        <begin position="68"/>
        <end position="87"/>
    </location>
</feature>
<protein>
    <recommendedName>
        <fullName evidence="2">Putative regulatory protein FmdB zinc ribbon domain-containing protein</fullName>
    </recommendedName>
</protein>
<evidence type="ECO:0000313" key="4">
    <source>
        <dbReference type="Proteomes" id="UP001499852"/>
    </source>
</evidence>
<sequence length="87" mass="9323">MPTYDYECQTCGHQFEARQSMKDPHLTDCPVEACAGPVKRKIGLGSGLIFKGSGFYITDYRSDSYKAAAKKDSAGSSSPPPSTPAKS</sequence>
<dbReference type="Pfam" id="PF09723">
    <property type="entry name" value="Zn_ribbon_8"/>
    <property type="match status" value="1"/>
</dbReference>
<dbReference type="PANTHER" id="PTHR34404:SF2">
    <property type="entry name" value="CONSERVED SERINE RICH PROTEIN"/>
    <property type="match status" value="1"/>
</dbReference>
<comment type="caution">
    <text evidence="3">The sequence shown here is derived from an EMBL/GenBank/DDBJ whole genome shotgun (WGS) entry which is preliminary data.</text>
</comment>
<accession>A0ABP9NXJ7</accession>
<name>A0ABP9NXJ7_9BACT</name>
<feature type="domain" description="Putative regulatory protein FmdB zinc ribbon" evidence="2">
    <location>
        <begin position="1"/>
        <end position="43"/>
    </location>
</feature>
<evidence type="ECO:0000313" key="3">
    <source>
        <dbReference type="EMBL" id="GAA5136211.1"/>
    </source>
</evidence>
<dbReference type="NCBIfam" id="TIGR02605">
    <property type="entry name" value="CxxC_CxxC_SSSS"/>
    <property type="match status" value="1"/>
</dbReference>
<reference evidence="4" key="1">
    <citation type="journal article" date="2019" name="Int. J. Syst. Evol. Microbiol.">
        <title>The Global Catalogue of Microorganisms (GCM) 10K type strain sequencing project: providing services to taxonomists for standard genome sequencing and annotation.</title>
        <authorList>
            <consortium name="The Broad Institute Genomics Platform"/>
            <consortium name="The Broad Institute Genome Sequencing Center for Infectious Disease"/>
            <person name="Wu L."/>
            <person name="Ma J."/>
        </authorList>
    </citation>
    <scope>NUCLEOTIDE SEQUENCE [LARGE SCALE GENOMIC DNA]</scope>
    <source>
        <strain evidence="4">JCM 18053</strain>
    </source>
</reference>
<dbReference type="RefSeq" id="WP_345735352.1">
    <property type="nucleotide sequence ID" value="NZ_BAABIA010000002.1"/>
</dbReference>
<evidence type="ECO:0000256" key="1">
    <source>
        <dbReference type="SAM" id="MobiDB-lite"/>
    </source>
</evidence>
<dbReference type="InterPro" id="IPR013429">
    <property type="entry name" value="Regulatory_FmdB_Zinc_ribbon"/>
</dbReference>
<dbReference type="Proteomes" id="UP001499852">
    <property type="component" value="Unassembled WGS sequence"/>
</dbReference>